<comment type="caution">
    <text evidence="1">The sequence shown here is derived from an EMBL/GenBank/DDBJ whole genome shotgun (WGS) entry which is preliminary data.</text>
</comment>
<dbReference type="InterPro" id="IPR046639">
    <property type="entry name" value="DUF6751"/>
</dbReference>
<proteinExistence type="predicted"/>
<gene>
    <name evidence="1" type="ORF">MOZ64_01720</name>
</gene>
<dbReference type="Proteomes" id="UP001285244">
    <property type="component" value="Unassembled WGS sequence"/>
</dbReference>
<reference evidence="1 2" key="1">
    <citation type="submission" date="2022-03" db="EMBL/GenBank/DDBJ databases">
        <title>Novel taxa within the pig intestine.</title>
        <authorList>
            <person name="Wylensek D."/>
            <person name="Bishof K."/>
            <person name="Afrizal A."/>
            <person name="Clavel T."/>
        </authorList>
    </citation>
    <scope>NUCLEOTIDE SEQUENCE [LARGE SCALE GENOMIC DNA]</scope>
    <source>
        <strain evidence="1 2">Cla-KB-P134</strain>
    </source>
</reference>
<organism evidence="1 2">
    <name type="scientific">Absicoccus intestinalis</name>
    <dbReference type="NCBI Taxonomy" id="2926319"/>
    <lineage>
        <taxon>Bacteria</taxon>
        <taxon>Bacillati</taxon>
        <taxon>Bacillota</taxon>
        <taxon>Erysipelotrichia</taxon>
        <taxon>Erysipelotrichales</taxon>
        <taxon>Erysipelotrichaceae</taxon>
        <taxon>Absicoccus</taxon>
    </lineage>
</organism>
<dbReference type="RefSeq" id="WP_320324897.1">
    <property type="nucleotide sequence ID" value="NZ_JALBUS010000002.1"/>
</dbReference>
<dbReference type="Pfam" id="PF20536">
    <property type="entry name" value="DUF6751"/>
    <property type="match status" value="1"/>
</dbReference>
<dbReference type="EMBL" id="JALBUS010000002">
    <property type="protein sequence ID" value="MDX8416561.1"/>
    <property type="molecule type" value="Genomic_DNA"/>
</dbReference>
<accession>A0ABU4WKH1</accession>
<name>A0ABU4WKH1_9FIRM</name>
<protein>
    <submittedName>
        <fullName evidence="1">Uncharacterized protein</fullName>
    </submittedName>
</protein>
<sequence length="120" mass="13137">MLDTDQVITHVYSVYDRATRTNVHKKEVLTGSWFRKSQVTIEGKSAVSADAVIVRIPVATAADAPVIKVTDCMVLGDADIECKTLADIKKAYPECFEVQSVTYNMHSVSGYSNHVRVSGS</sequence>
<evidence type="ECO:0000313" key="1">
    <source>
        <dbReference type="EMBL" id="MDX8416561.1"/>
    </source>
</evidence>
<keyword evidence="2" id="KW-1185">Reference proteome</keyword>
<evidence type="ECO:0000313" key="2">
    <source>
        <dbReference type="Proteomes" id="UP001285244"/>
    </source>
</evidence>